<name>X1GH33_9ZZZZ</name>
<gene>
    <name evidence="1" type="ORF">S03H2_19193</name>
</gene>
<protein>
    <submittedName>
        <fullName evidence="1">Uncharacterized protein</fullName>
    </submittedName>
</protein>
<comment type="caution">
    <text evidence="1">The sequence shown here is derived from an EMBL/GenBank/DDBJ whole genome shotgun (WGS) entry which is preliminary data.</text>
</comment>
<dbReference type="EMBL" id="BARU01010009">
    <property type="protein sequence ID" value="GAH44125.1"/>
    <property type="molecule type" value="Genomic_DNA"/>
</dbReference>
<proteinExistence type="predicted"/>
<organism evidence="1">
    <name type="scientific">marine sediment metagenome</name>
    <dbReference type="NCBI Taxonomy" id="412755"/>
    <lineage>
        <taxon>unclassified sequences</taxon>
        <taxon>metagenomes</taxon>
        <taxon>ecological metagenomes</taxon>
    </lineage>
</organism>
<sequence length="48" mass="5897">MIKTKRKKPEMWNRFGTWVVSDDDIVQDTFRDKPDAQKLLKKLRNKKY</sequence>
<reference evidence="1" key="1">
    <citation type="journal article" date="2014" name="Front. Microbiol.">
        <title>High frequency of phylogenetically diverse reductive dehalogenase-homologous genes in deep subseafloor sedimentary metagenomes.</title>
        <authorList>
            <person name="Kawai M."/>
            <person name="Futagami T."/>
            <person name="Toyoda A."/>
            <person name="Takaki Y."/>
            <person name="Nishi S."/>
            <person name="Hori S."/>
            <person name="Arai W."/>
            <person name="Tsubouchi T."/>
            <person name="Morono Y."/>
            <person name="Uchiyama I."/>
            <person name="Ito T."/>
            <person name="Fujiyama A."/>
            <person name="Inagaki F."/>
            <person name="Takami H."/>
        </authorList>
    </citation>
    <scope>NUCLEOTIDE SEQUENCE</scope>
    <source>
        <strain evidence="1">Expedition CK06-06</strain>
    </source>
</reference>
<dbReference type="AlphaFoldDB" id="X1GH33"/>
<evidence type="ECO:0000313" key="1">
    <source>
        <dbReference type="EMBL" id="GAH44125.1"/>
    </source>
</evidence>
<accession>X1GH33</accession>